<evidence type="ECO:0000256" key="6">
    <source>
        <dbReference type="PROSITE-ProRule" id="PRU00169"/>
    </source>
</evidence>
<dbReference type="SMART" id="SM00448">
    <property type="entry name" value="REC"/>
    <property type="match status" value="1"/>
</dbReference>
<keyword evidence="3 6" id="KW-0597">Phosphoprotein</keyword>
<keyword evidence="7" id="KW-0812">Transmembrane</keyword>
<proteinExistence type="predicted"/>
<name>A0A239GRC1_9PSED</name>
<keyword evidence="7" id="KW-0472">Membrane</keyword>
<evidence type="ECO:0000259" key="11">
    <source>
        <dbReference type="PROSITE" id="PS50113"/>
    </source>
</evidence>
<reference evidence="13" key="1">
    <citation type="submission" date="2017-06" db="EMBL/GenBank/DDBJ databases">
        <authorList>
            <person name="Varghese N."/>
            <person name="Submissions S."/>
        </authorList>
    </citation>
    <scope>NUCLEOTIDE SEQUENCE [LARGE SCALE GENOMIC DNA]</scope>
    <source>
        <strain evidence="13">CIP 108523</strain>
    </source>
</reference>
<dbReference type="GO" id="GO:0005886">
    <property type="term" value="C:plasma membrane"/>
    <property type="evidence" value="ECO:0007669"/>
    <property type="project" value="TreeGrafter"/>
</dbReference>
<dbReference type="Pfam" id="PF00072">
    <property type="entry name" value="Response_reg"/>
    <property type="match status" value="1"/>
</dbReference>
<evidence type="ECO:0000256" key="5">
    <source>
        <dbReference type="ARBA" id="ARBA00022777"/>
    </source>
</evidence>
<evidence type="ECO:0000259" key="9">
    <source>
        <dbReference type="PROSITE" id="PS50110"/>
    </source>
</evidence>
<dbReference type="SMART" id="SM00387">
    <property type="entry name" value="HATPase_c"/>
    <property type="match status" value="1"/>
</dbReference>
<dbReference type="RefSeq" id="WP_089360444.1">
    <property type="nucleotide sequence ID" value="NZ_FZOG01000004.1"/>
</dbReference>
<dbReference type="CDD" id="cd12913">
    <property type="entry name" value="PDC1_MCP_like"/>
    <property type="match status" value="1"/>
</dbReference>
<dbReference type="InterPro" id="IPR036097">
    <property type="entry name" value="HisK_dim/P_sf"/>
</dbReference>
<feature type="domain" description="PAC" evidence="11">
    <location>
        <begin position="540"/>
        <end position="593"/>
    </location>
</feature>
<organism evidence="12 13">
    <name type="scientific">Pseudomonas segetis</name>
    <dbReference type="NCBI Taxonomy" id="298908"/>
    <lineage>
        <taxon>Bacteria</taxon>
        <taxon>Pseudomonadati</taxon>
        <taxon>Pseudomonadota</taxon>
        <taxon>Gammaproteobacteria</taxon>
        <taxon>Pseudomonadales</taxon>
        <taxon>Pseudomonadaceae</taxon>
        <taxon>Pseudomonas</taxon>
    </lineage>
</organism>
<dbReference type="Gene3D" id="1.10.287.130">
    <property type="match status" value="1"/>
</dbReference>
<dbReference type="InterPro" id="IPR004358">
    <property type="entry name" value="Sig_transdc_His_kin-like_C"/>
</dbReference>
<dbReference type="InterPro" id="IPR035965">
    <property type="entry name" value="PAS-like_dom_sf"/>
</dbReference>
<dbReference type="PROSITE" id="PS50112">
    <property type="entry name" value="PAS"/>
    <property type="match status" value="1"/>
</dbReference>
<dbReference type="InterPro" id="IPR003661">
    <property type="entry name" value="HisK_dim/P_dom"/>
</dbReference>
<dbReference type="SUPFAM" id="SSF52172">
    <property type="entry name" value="CheY-like"/>
    <property type="match status" value="1"/>
</dbReference>
<dbReference type="InterPro" id="IPR036890">
    <property type="entry name" value="HATPase_C_sf"/>
</dbReference>
<evidence type="ECO:0000256" key="7">
    <source>
        <dbReference type="SAM" id="Phobius"/>
    </source>
</evidence>
<dbReference type="Pfam" id="PF00512">
    <property type="entry name" value="HisKA"/>
    <property type="match status" value="1"/>
</dbReference>
<feature type="domain" description="Response regulatory" evidence="9">
    <location>
        <begin position="848"/>
        <end position="964"/>
    </location>
</feature>
<dbReference type="SUPFAM" id="SSF55874">
    <property type="entry name" value="ATPase domain of HSP90 chaperone/DNA topoisomerase II/histidine kinase"/>
    <property type="match status" value="1"/>
</dbReference>
<evidence type="ECO:0000256" key="2">
    <source>
        <dbReference type="ARBA" id="ARBA00012438"/>
    </source>
</evidence>
<dbReference type="EC" id="2.7.13.3" evidence="2"/>
<dbReference type="PANTHER" id="PTHR43047:SF72">
    <property type="entry name" value="OSMOSENSING HISTIDINE PROTEIN KINASE SLN1"/>
    <property type="match status" value="1"/>
</dbReference>
<feature type="domain" description="PAS" evidence="10">
    <location>
        <begin position="466"/>
        <end position="536"/>
    </location>
</feature>
<gene>
    <name evidence="12" type="ORF">SAMN05216255_3113</name>
</gene>
<sequence length="973" mass="109141">MSSRVSPYPLRQWIWRAFVQSSLIPLVLVECVLIAVYMLSNSAIREAQMGYLRENALSQLSTSVDRERQVIESRLRGVQVQVELLRDATLQALQDKDFKPDALELNRYRTTPEGIYYSQALKNRAASFYSNLTPLAQQDHEKVLRLAQIDPLLRSIHAANPTVAAAYFNTWDSYNRIYPSIDTLAQYPRDFDMTKFNFYYKADAEHNPQRKTVWTDIYLDPAGQGWVMSAIAPVYRGDFLEGVAGLDVTVSELIEEVSDLIVPWNGYSVLIGPQNTIMVLPKAGEQDFGLEELTEASYSGAVSAEVLKPKRFSLTGRKDMQSLLAAMEQGDSSVTETYLNGRKQLVAWSEVKQTGWKLLLVVDEVNIFRETNRIASHYQSIGYLMIVGLLLFYLLFFGWMWLRSKRLSALLIDPIDAIVGMLRQLGGGQYKLQAVHSEINELESISTAVLQTAEQLQASEIKRQEAQGILQLVLESTTESLWEVDRQMLTIRVSERFRKRFGLPAQMVTFTDFNQRLHPNDVERLRHLRERFSQSDQEHFEAEYRYADAQGNYVWLLSRGKVLERDEQGHATRIAGTYVDVTRLKLAQEELRSATLEAQSASQAKSRFLSSMSHELRTPLNAIQGFAQLIELDTQGKPGRQQEADYAQEIVNASRHLTSLVDDILDLSSIESRTQQLRMEAVDVSALLHGCAELLQPEARRRELNIDVDINKDVSLYVFADVRRARQVLLNFLSNAIKYNAPPGSIRLGYEVRSDSVRLWVCDSGDGLSEEQVKQLFEPFQRLGRESSNIPGTGIGLVLCRELAHLMGGEIGVTSELGQGSCFWIDLQSAGKPSERQDDGSLAQQIPLVLCVDNNLAMAQLANDVLQGLANVRGASSAQQALTALDEELPDLLLLDLDLPTPGEGLKLLGSIHGNPAFTGLPIIVISGQSDEHLFAQARVLGARACMAKPVELKTLRRLLLSSLHLVNQAARL</sequence>
<protein>
    <recommendedName>
        <fullName evidence="2">histidine kinase</fullName>
        <ecNumber evidence="2">2.7.13.3</ecNumber>
    </recommendedName>
</protein>
<feature type="modified residue" description="4-aspartylphosphate" evidence="6">
    <location>
        <position position="896"/>
    </location>
</feature>
<dbReference type="EMBL" id="FZOG01000004">
    <property type="protein sequence ID" value="SNS71687.1"/>
    <property type="molecule type" value="Genomic_DNA"/>
</dbReference>
<dbReference type="InterPro" id="IPR011006">
    <property type="entry name" value="CheY-like_superfamily"/>
</dbReference>
<dbReference type="CDD" id="cd00130">
    <property type="entry name" value="PAS"/>
    <property type="match status" value="1"/>
</dbReference>
<dbReference type="SUPFAM" id="SSF55785">
    <property type="entry name" value="PYP-like sensor domain (PAS domain)"/>
    <property type="match status" value="1"/>
</dbReference>
<dbReference type="Proteomes" id="UP000242915">
    <property type="component" value="Unassembled WGS sequence"/>
</dbReference>
<dbReference type="AlphaFoldDB" id="A0A239GRC1"/>
<dbReference type="Gene3D" id="3.30.565.10">
    <property type="entry name" value="Histidine kinase-like ATPase, C-terminal domain"/>
    <property type="match status" value="1"/>
</dbReference>
<feature type="transmembrane region" description="Helical" evidence="7">
    <location>
        <begin position="381"/>
        <end position="402"/>
    </location>
</feature>
<keyword evidence="13" id="KW-1185">Reference proteome</keyword>
<dbReference type="CDD" id="cd00082">
    <property type="entry name" value="HisKA"/>
    <property type="match status" value="1"/>
</dbReference>
<evidence type="ECO:0000256" key="4">
    <source>
        <dbReference type="ARBA" id="ARBA00022679"/>
    </source>
</evidence>
<dbReference type="Pfam" id="PF02518">
    <property type="entry name" value="HATPase_c"/>
    <property type="match status" value="1"/>
</dbReference>
<dbReference type="PROSITE" id="PS50109">
    <property type="entry name" value="HIS_KIN"/>
    <property type="match status" value="1"/>
</dbReference>
<dbReference type="InterPro" id="IPR000014">
    <property type="entry name" value="PAS"/>
</dbReference>
<dbReference type="InterPro" id="IPR001789">
    <property type="entry name" value="Sig_transdc_resp-reg_receiver"/>
</dbReference>
<feature type="domain" description="Histidine kinase" evidence="8">
    <location>
        <begin position="611"/>
        <end position="831"/>
    </location>
</feature>
<dbReference type="Gene3D" id="3.30.450.20">
    <property type="entry name" value="PAS domain"/>
    <property type="match status" value="2"/>
</dbReference>
<dbReference type="PRINTS" id="PR00344">
    <property type="entry name" value="BCTRLSENSOR"/>
</dbReference>
<comment type="catalytic activity">
    <reaction evidence="1">
        <text>ATP + protein L-histidine = ADP + protein N-phospho-L-histidine.</text>
        <dbReference type="EC" id="2.7.13.3"/>
    </reaction>
</comment>
<evidence type="ECO:0000313" key="13">
    <source>
        <dbReference type="Proteomes" id="UP000242915"/>
    </source>
</evidence>
<dbReference type="InterPro" id="IPR003594">
    <property type="entry name" value="HATPase_dom"/>
</dbReference>
<dbReference type="GO" id="GO:0000155">
    <property type="term" value="F:phosphorelay sensor kinase activity"/>
    <property type="evidence" value="ECO:0007669"/>
    <property type="project" value="InterPro"/>
</dbReference>
<dbReference type="GO" id="GO:0009927">
    <property type="term" value="F:histidine phosphotransfer kinase activity"/>
    <property type="evidence" value="ECO:0007669"/>
    <property type="project" value="TreeGrafter"/>
</dbReference>
<evidence type="ECO:0000256" key="3">
    <source>
        <dbReference type="ARBA" id="ARBA00022553"/>
    </source>
</evidence>
<dbReference type="SMART" id="SM00388">
    <property type="entry name" value="HisKA"/>
    <property type="match status" value="1"/>
</dbReference>
<dbReference type="InterPro" id="IPR005467">
    <property type="entry name" value="His_kinase_dom"/>
</dbReference>
<accession>A0A239GRC1</accession>
<dbReference type="NCBIfam" id="TIGR00229">
    <property type="entry name" value="sensory_box"/>
    <property type="match status" value="1"/>
</dbReference>
<dbReference type="PROSITE" id="PS50110">
    <property type="entry name" value="RESPONSE_REGULATORY"/>
    <property type="match status" value="1"/>
</dbReference>
<evidence type="ECO:0000259" key="8">
    <source>
        <dbReference type="PROSITE" id="PS50109"/>
    </source>
</evidence>
<keyword evidence="7" id="KW-1133">Transmembrane helix</keyword>
<dbReference type="PANTHER" id="PTHR43047">
    <property type="entry name" value="TWO-COMPONENT HISTIDINE PROTEIN KINASE"/>
    <property type="match status" value="1"/>
</dbReference>
<evidence type="ECO:0000313" key="12">
    <source>
        <dbReference type="EMBL" id="SNS71687.1"/>
    </source>
</evidence>
<keyword evidence="4" id="KW-0808">Transferase</keyword>
<dbReference type="Gene3D" id="3.40.50.2300">
    <property type="match status" value="1"/>
</dbReference>
<dbReference type="SUPFAM" id="SSF47384">
    <property type="entry name" value="Homodimeric domain of signal transducing histidine kinase"/>
    <property type="match status" value="1"/>
</dbReference>
<feature type="transmembrane region" description="Helical" evidence="7">
    <location>
        <begin position="13"/>
        <end position="39"/>
    </location>
</feature>
<dbReference type="Pfam" id="PF08447">
    <property type="entry name" value="PAS_3"/>
    <property type="match status" value="1"/>
</dbReference>
<dbReference type="PROSITE" id="PS50113">
    <property type="entry name" value="PAC"/>
    <property type="match status" value="1"/>
</dbReference>
<dbReference type="InterPro" id="IPR000700">
    <property type="entry name" value="PAS-assoc_C"/>
</dbReference>
<evidence type="ECO:0000256" key="1">
    <source>
        <dbReference type="ARBA" id="ARBA00000085"/>
    </source>
</evidence>
<dbReference type="InterPro" id="IPR013655">
    <property type="entry name" value="PAS_fold_3"/>
</dbReference>
<evidence type="ECO:0000259" key="10">
    <source>
        <dbReference type="PROSITE" id="PS50112"/>
    </source>
</evidence>
<keyword evidence="5" id="KW-0418">Kinase</keyword>